<dbReference type="PANTHER" id="PTHR33172:SF37">
    <property type="entry name" value="PROTEIN OXIDATIVE STRESS 3 LIKE 1"/>
    <property type="match status" value="1"/>
</dbReference>
<evidence type="ECO:0000256" key="2">
    <source>
        <dbReference type="ARBA" id="ARBA00023242"/>
    </source>
</evidence>
<accession>A0AAE1JQ14</accession>
<evidence type="ECO:0000256" key="3">
    <source>
        <dbReference type="SAM" id="MobiDB-lite"/>
    </source>
</evidence>
<dbReference type="Proteomes" id="UP001293593">
    <property type="component" value="Unassembled WGS sequence"/>
</dbReference>
<reference evidence="4" key="1">
    <citation type="submission" date="2023-10" db="EMBL/GenBank/DDBJ databases">
        <title>Chromosome-level genome of the transformable northern wattle, Acacia crassicarpa.</title>
        <authorList>
            <person name="Massaro I."/>
            <person name="Sinha N.R."/>
            <person name="Poethig S."/>
            <person name="Leichty A.R."/>
        </authorList>
    </citation>
    <scope>NUCLEOTIDE SEQUENCE</scope>
    <source>
        <strain evidence="4">Acra3RX</strain>
        <tissue evidence="4">Leaf</tissue>
    </source>
</reference>
<feature type="compositionally biased region" description="Pro residues" evidence="3">
    <location>
        <begin position="209"/>
        <end position="218"/>
    </location>
</feature>
<feature type="region of interest" description="Disordered" evidence="3">
    <location>
        <begin position="34"/>
        <end position="95"/>
    </location>
</feature>
<dbReference type="GO" id="GO:0006950">
    <property type="term" value="P:response to stress"/>
    <property type="evidence" value="ECO:0007669"/>
    <property type="project" value="UniProtKB-ARBA"/>
</dbReference>
<organism evidence="4 5">
    <name type="scientific">Acacia crassicarpa</name>
    <name type="common">northern wattle</name>
    <dbReference type="NCBI Taxonomy" id="499986"/>
    <lineage>
        <taxon>Eukaryota</taxon>
        <taxon>Viridiplantae</taxon>
        <taxon>Streptophyta</taxon>
        <taxon>Embryophyta</taxon>
        <taxon>Tracheophyta</taxon>
        <taxon>Spermatophyta</taxon>
        <taxon>Magnoliopsida</taxon>
        <taxon>eudicotyledons</taxon>
        <taxon>Gunneridae</taxon>
        <taxon>Pentapetalae</taxon>
        <taxon>rosids</taxon>
        <taxon>fabids</taxon>
        <taxon>Fabales</taxon>
        <taxon>Fabaceae</taxon>
        <taxon>Caesalpinioideae</taxon>
        <taxon>mimosoid clade</taxon>
        <taxon>Acacieae</taxon>
        <taxon>Acacia</taxon>
    </lineage>
</organism>
<feature type="region of interest" description="Disordered" evidence="3">
    <location>
        <begin position="199"/>
        <end position="233"/>
    </location>
</feature>
<comment type="caution">
    <text evidence="4">The sequence shown here is derived from an EMBL/GenBank/DDBJ whole genome shotgun (WGS) entry which is preliminary data.</text>
</comment>
<feature type="compositionally biased region" description="Low complexity" evidence="3">
    <location>
        <begin position="199"/>
        <end position="208"/>
    </location>
</feature>
<dbReference type="EMBL" id="JAWXYG010000004">
    <property type="protein sequence ID" value="KAK4274536.1"/>
    <property type="molecule type" value="Genomic_DNA"/>
</dbReference>
<evidence type="ECO:0000256" key="1">
    <source>
        <dbReference type="ARBA" id="ARBA00004123"/>
    </source>
</evidence>
<gene>
    <name evidence="4" type="ORF">QN277_017740</name>
</gene>
<name>A0AAE1JQ14_9FABA</name>
<protein>
    <submittedName>
        <fullName evidence="4">Uncharacterized protein</fullName>
    </submittedName>
</protein>
<dbReference type="GO" id="GO:0005634">
    <property type="term" value="C:nucleus"/>
    <property type="evidence" value="ECO:0007669"/>
    <property type="project" value="UniProtKB-SubCell"/>
</dbReference>
<keyword evidence="2" id="KW-0539">Nucleus</keyword>
<sequence>MTAGEFCLVNMQIDPSGLKRVGTCAPAFFQSPEDRKLSTRMGGNSEVPAEFSDDLCSTSSSSTSSIGRNSDLSSERSTGDEDCGENEAQSAYKGPLDMMESLEEMLPIRRGISEFYNGKSKSFTSLAEASFSSSVKDIAKPENAYTRRRRNLMASNQVWDKNRSFPLRSNIGGISKRSIGHSRSTLALAVAMNNCDSSSSTSEDSISRSPPPLLPPLHPRSRVPASTRASASPSIVQNFSASRSFSLADLDHCATAAKLDMSSSSLNSEAALSKLI</sequence>
<dbReference type="AlphaFoldDB" id="A0AAE1JQ14"/>
<proteinExistence type="predicted"/>
<dbReference type="InterPro" id="IPR051992">
    <property type="entry name" value="OxStress_Response_Reg"/>
</dbReference>
<comment type="subcellular location">
    <subcellularLocation>
        <location evidence="1">Nucleus</location>
    </subcellularLocation>
</comment>
<evidence type="ECO:0000313" key="4">
    <source>
        <dbReference type="EMBL" id="KAK4274536.1"/>
    </source>
</evidence>
<keyword evidence="5" id="KW-1185">Reference proteome</keyword>
<dbReference type="PANTHER" id="PTHR33172">
    <property type="entry name" value="OS08G0516900 PROTEIN"/>
    <property type="match status" value="1"/>
</dbReference>
<evidence type="ECO:0000313" key="5">
    <source>
        <dbReference type="Proteomes" id="UP001293593"/>
    </source>
</evidence>